<evidence type="ECO:0000256" key="2">
    <source>
        <dbReference type="ARBA" id="ARBA00022801"/>
    </source>
</evidence>
<dbReference type="Pfam" id="PF00149">
    <property type="entry name" value="Metallophos"/>
    <property type="match status" value="1"/>
</dbReference>
<feature type="domain" description="Calcineurin-like phosphoesterase" evidence="5">
    <location>
        <begin position="5"/>
        <end position="244"/>
    </location>
</feature>
<evidence type="ECO:0000259" key="5">
    <source>
        <dbReference type="Pfam" id="PF00149"/>
    </source>
</evidence>
<dbReference type="SUPFAM" id="SSF53271">
    <property type="entry name" value="PRTase-like"/>
    <property type="match status" value="1"/>
</dbReference>
<dbReference type="InterPro" id="IPR050884">
    <property type="entry name" value="CNP_phosphodiesterase-III"/>
</dbReference>
<dbReference type="GO" id="GO:0004115">
    <property type="term" value="F:3',5'-cyclic-AMP phosphodiesterase activity"/>
    <property type="evidence" value="ECO:0007669"/>
    <property type="project" value="UniProtKB-EC"/>
</dbReference>
<dbReference type="SUPFAM" id="SSF56300">
    <property type="entry name" value="Metallo-dependent phosphatases"/>
    <property type="match status" value="1"/>
</dbReference>
<dbReference type="PANTHER" id="PTHR42988:SF2">
    <property type="entry name" value="CYCLIC NUCLEOTIDE PHOSPHODIESTERASE CBUA0032-RELATED"/>
    <property type="match status" value="1"/>
</dbReference>
<organism evidence="6">
    <name type="scientific">bioreactor metagenome</name>
    <dbReference type="NCBI Taxonomy" id="1076179"/>
    <lineage>
        <taxon>unclassified sequences</taxon>
        <taxon>metagenomes</taxon>
        <taxon>ecological metagenomes</taxon>
    </lineage>
</organism>
<dbReference type="InterPro" id="IPR029057">
    <property type="entry name" value="PRTase-like"/>
</dbReference>
<evidence type="ECO:0000256" key="4">
    <source>
        <dbReference type="ARBA" id="ARBA00025742"/>
    </source>
</evidence>
<dbReference type="GO" id="GO:0046872">
    <property type="term" value="F:metal ion binding"/>
    <property type="evidence" value="ECO:0007669"/>
    <property type="project" value="UniProtKB-KW"/>
</dbReference>
<dbReference type="Gene3D" id="3.60.21.10">
    <property type="match status" value="1"/>
</dbReference>
<keyword evidence="2 6" id="KW-0378">Hydrolase</keyword>
<proteinExistence type="inferred from homology"/>
<keyword evidence="1" id="KW-0479">Metal-binding</keyword>
<evidence type="ECO:0000256" key="1">
    <source>
        <dbReference type="ARBA" id="ARBA00022723"/>
    </source>
</evidence>
<evidence type="ECO:0000256" key="3">
    <source>
        <dbReference type="ARBA" id="ARBA00023004"/>
    </source>
</evidence>
<dbReference type="InterPro" id="IPR029052">
    <property type="entry name" value="Metallo-depent_PP-like"/>
</dbReference>
<reference evidence="6" key="1">
    <citation type="submission" date="2019-08" db="EMBL/GenBank/DDBJ databases">
        <authorList>
            <person name="Kucharzyk K."/>
            <person name="Murdoch R.W."/>
            <person name="Higgins S."/>
            <person name="Loffler F."/>
        </authorList>
    </citation>
    <scope>NUCLEOTIDE SEQUENCE</scope>
</reference>
<dbReference type="EC" id="3.1.4.53" evidence="6"/>
<sequence>MSNAILHISDLHFVLDKEERKDKTRFDNNFQQKFLDSLKENKNNTIKYLVVTGDISDTAAEKEYSKAMSFLEIVASDLQIEKKNIIICPGNHDISRTELAIIAENEDIEDSQLYTKQKEKFAHFTKFYSDFFKGIKPSFDVNSAIFDKIIDHDDRIVILAVNTCFRESNQDKDHIGFINKSSFETELNNIDFQNQYKDYGKILAMHHNPKDLSSEKKHNLENWKELPKDNIGLPFIVLCGHIHGQDGEATQRNDGSIAYISTGSLTKNTTENTFNIYYDIGESKINIDYYALQSKDNLAKSFWQSLTNINQQLKTADFRPNLNESTLKLDEVDILLNEVDEGMKQDINRELQKPKKHQTTKHLNKITNRNIIDFIKERNLFKSGHFHWKNEFRSHGFIDINNLVSRKDSLEVITKLFYNEICKKFNNKFQDTIIIAVGIECNIIGARLSILLDCGYSYIPEPSKEKDFSEIEKTIKSENYKKIILLKDIVYNAEHSKELLTAINTDNKEIFVFSLFYCGKKEMKESIFSNYNNVIFVSICDDIAINQCDYSGKGCLDKCPIYKNKLETIYDEC</sequence>
<keyword evidence="3" id="KW-0408">Iron</keyword>
<dbReference type="Gene3D" id="3.40.50.2020">
    <property type="match status" value="1"/>
</dbReference>
<dbReference type="EMBL" id="VSSQ01000051">
    <property type="protein sequence ID" value="MPL70092.1"/>
    <property type="molecule type" value="Genomic_DNA"/>
</dbReference>
<accession>A0A644TV69</accession>
<evidence type="ECO:0000313" key="6">
    <source>
        <dbReference type="EMBL" id="MPL70092.1"/>
    </source>
</evidence>
<gene>
    <name evidence="6" type="primary">cpdA_12</name>
    <name evidence="6" type="ORF">SDC9_15843</name>
</gene>
<comment type="similarity">
    <text evidence="4">Belongs to the cyclic nucleotide phosphodiesterase class-III family.</text>
</comment>
<dbReference type="AlphaFoldDB" id="A0A644TV69"/>
<dbReference type="InterPro" id="IPR004843">
    <property type="entry name" value="Calcineurin-like_PHP"/>
</dbReference>
<name>A0A644TV69_9ZZZZ</name>
<protein>
    <submittedName>
        <fullName evidence="6">3',5'-cyclic adenosine monophosphate phosphodiesterase CpdA</fullName>
        <ecNumber evidence="6">3.1.4.53</ecNumber>
    </submittedName>
</protein>
<dbReference type="PANTHER" id="PTHR42988">
    <property type="entry name" value="PHOSPHOHYDROLASE"/>
    <property type="match status" value="1"/>
</dbReference>
<comment type="caution">
    <text evidence="6">The sequence shown here is derived from an EMBL/GenBank/DDBJ whole genome shotgun (WGS) entry which is preliminary data.</text>
</comment>